<dbReference type="GO" id="GO:0016746">
    <property type="term" value="F:acyltransferase activity"/>
    <property type="evidence" value="ECO:0007669"/>
    <property type="project" value="UniProtKB-KW"/>
</dbReference>
<dbReference type="CDD" id="cd23814">
    <property type="entry name" value="UEV_AKTIP"/>
    <property type="match status" value="1"/>
</dbReference>
<dbReference type="AlphaFoldDB" id="A0AAD8YG34"/>
<keyword evidence="3" id="KW-0012">Acyltransferase</keyword>
<evidence type="ECO:0000259" key="2">
    <source>
        <dbReference type="PROSITE" id="PS50127"/>
    </source>
</evidence>
<dbReference type="SUPFAM" id="SSF54495">
    <property type="entry name" value="UBC-like"/>
    <property type="match status" value="1"/>
</dbReference>
<comment type="caution">
    <text evidence="3">The sequence shown here is derived from an EMBL/GenBank/DDBJ whole genome shotgun (WGS) entry which is preliminary data.</text>
</comment>
<dbReference type="EC" id="2.3.2.-" evidence="3"/>
<name>A0AAD8YG34_9STRA</name>
<sequence>MQPISPSPLRQSPMRARRLALKSHCPGGVFIVPSLDNVRLFHGVIFIRRGVFTNAIFKFTLTCPPDVFSSYVYNPHVHPETGEVDMKIPYPEWIPHKHFLVTALTYIKKIFYIKDFSDLSEEAKQKLPNQDAYNKFLNDQEGYRRRVAECVKEAQRSTYTSLPGSTIRFTEEDVSHQIMRDLLAERFGANADDANASFDSSASSLVTKEGVLESIQRAQAGKSSPKSSPRLMPRTPN</sequence>
<dbReference type="Gene3D" id="3.10.110.10">
    <property type="entry name" value="Ubiquitin Conjugating Enzyme"/>
    <property type="match status" value="1"/>
</dbReference>
<dbReference type="Proteomes" id="UP001224775">
    <property type="component" value="Unassembled WGS sequence"/>
</dbReference>
<organism evidence="3 4">
    <name type="scientific">Skeletonema marinoi</name>
    <dbReference type="NCBI Taxonomy" id="267567"/>
    <lineage>
        <taxon>Eukaryota</taxon>
        <taxon>Sar</taxon>
        <taxon>Stramenopiles</taxon>
        <taxon>Ochrophyta</taxon>
        <taxon>Bacillariophyta</taxon>
        <taxon>Coscinodiscophyceae</taxon>
        <taxon>Thalassiosirophycidae</taxon>
        <taxon>Thalassiosirales</taxon>
        <taxon>Skeletonemataceae</taxon>
        <taxon>Skeletonema</taxon>
        <taxon>Skeletonema marinoi-dohrnii complex</taxon>
    </lineage>
</organism>
<dbReference type="InterPro" id="IPR000608">
    <property type="entry name" value="UBC"/>
</dbReference>
<evidence type="ECO:0000256" key="1">
    <source>
        <dbReference type="SAM" id="MobiDB-lite"/>
    </source>
</evidence>
<proteinExistence type="predicted"/>
<dbReference type="InterPro" id="IPR016135">
    <property type="entry name" value="UBQ-conjugating_enzyme/RWD"/>
</dbReference>
<evidence type="ECO:0000313" key="3">
    <source>
        <dbReference type="EMBL" id="KAK1744934.1"/>
    </source>
</evidence>
<gene>
    <name evidence="3" type="ORF">QTG54_004225</name>
</gene>
<accession>A0AAD8YG34</accession>
<feature type="domain" description="UBC core" evidence="2">
    <location>
        <begin position="1"/>
        <end position="156"/>
    </location>
</feature>
<dbReference type="PROSITE" id="PS50127">
    <property type="entry name" value="UBC_2"/>
    <property type="match status" value="1"/>
</dbReference>
<feature type="region of interest" description="Disordered" evidence="1">
    <location>
        <begin position="215"/>
        <end position="237"/>
    </location>
</feature>
<keyword evidence="4" id="KW-1185">Reference proteome</keyword>
<protein>
    <submittedName>
        <fullName evidence="3">Ubiquitin-conjugating enzyme family protein</fullName>
        <ecNumber evidence="3">2.3.2.-</ecNumber>
    </submittedName>
</protein>
<evidence type="ECO:0000313" key="4">
    <source>
        <dbReference type="Proteomes" id="UP001224775"/>
    </source>
</evidence>
<reference evidence="3" key="1">
    <citation type="submission" date="2023-06" db="EMBL/GenBank/DDBJ databases">
        <title>Survivors Of The Sea: Transcriptome response of Skeletonema marinoi to long-term dormancy.</title>
        <authorList>
            <person name="Pinder M.I.M."/>
            <person name="Kourtchenko O."/>
            <person name="Robertson E.K."/>
            <person name="Larsson T."/>
            <person name="Maumus F."/>
            <person name="Osuna-Cruz C.M."/>
            <person name="Vancaester E."/>
            <person name="Stenow R."/>
            <person name="Vandepoele K."/>
            <person name="Ploug H."/>
            <person name="Bruchert V."/>
            <person name="Godhe A."/>
            <person name="Topel M."/>
        </authorList>
    </citation>
    <scope>NUCLEOTIDE SEQUENCE</scope>
    <source>
        <strain evidence="3">R05AC</strain>
    </source>
</reference>
<keyword evidence="3" id="KW-0808">Transferase</keyword>
<dbReference type="EMBL" id="JATAAI010000006">
    <property type="protein sequence ID" value="KAK1744934.1"/>
    <property type="molecule type" value="Genomic_DNA"/>
</dbReference>